<dbReference type="Proteomes" id="UP000004968">
    <property type="component" value="Unassembled WGS sequence"/>
</dbReference>
<proteinExistence type="predicted"/>
<gene>
    <name evidence="1" type="ORF">CLOSTHATH_01148</name>
</gene>
<name>D3AC20_9FIRM</name>
<sequence>MYIWNFPKISVYFLIIDKHKCHYRKISKEVRLNQTYREKGVPKMSDKVCFDKLGTEEKLSVLYDEMRKMTQRQVQMMEDLEYMGKQLRRVEIIQDDTIADGITAIAANIADVSKKMDSFINMETVLNTIKSDVKIIKEL</sequence>
<reference evidence="1 2" key="1">
    <citation type="submission" date="2010-01" db="EMBL/GenBank/DDBJ databases">
        <authorList>
            <person name="Weinstock G."/>
            <person name="Sodergren E."/>
            <person name="Clifton S."/>
            <person name="Fulton L."/>
            <person name="Fulton B."/>
            <person name="Courtney L."/>
            <person name="Fronick C."/>
            <person name="Harrison M."/>
            <person name="Strong C."/>
            <person name="Farmer C."/>
            <person name="Delahaunty K."/>
            <person name="Markovic C."/>
            <person name="Hall O."/>
            <person name="Minx P."/>
            <person name="Tomlinson C."/>
            <person name="Mitreva M."/>
            <person name="Nelson J."/>
            <person name="Hou S."/>
            <person name="Wollam A."/>
            <person name="Pepin K.H."/>
            <person name="Johnson M."/>
            <person name="Bhonagiri V."/>
            <person name="Nash W.E."/>
            <person name="Warren W."/>
            <person name="Chinwalla A."/>
            <person name="Mardis E.R."/>
            <person name="Wilson R.K."/>
        </authorList>
    </citation>
    <scope>NUCLEOTIDE SEQUENCE [LARGE SCALE GENOMIC DNA]</scope>
    <source>
        <strain evidence="1 2">DSM 13479</strain>
    </source>
</reference>
<protein>
    <submittedName>
        <fullName evidence="1">Uncharacterized protein</fullName>
    </submittedName>
</protein>
<comment type="caution">
    <text evidence="1">The sequence shown here is derived from an EMBL/GenBank/DDBJ whole genome shotgun (WGS) entry which is preliminary data.</text>
</comment>
<evidence type="ECO:0000313" key="1">
    <source>
        <dbReference type="EMBL" id="EFD00605.1"/>
    </source>
</evidence>
<dbReference type="AlphaFoldDB" id="D3AC20"/>
<dbReference type="HOGENOM" id="CLU_153144_0_0_9"/>
<organism evidence="1 2">
    <name type="scientific">Hungatella hathewayi DSM 13479</name>
    <dbReference type="NCBI Taxonomy" id="566550"/>
    <lineage>
        <taxon>Bacteria</taxon>
        <taxon>Bacillati</taxon>
        <taxon>Bacillota</taxon>
        <taxon>Clostridia</taxon>
        <taxon>Lachnospirales</taxon>
        <taxon>Lachnospiraceae</taxon>
        <taxon>Hungatella</taxon>
    </lineage>
</organism>
<evidence type="ECO:0000313" key="2">
    <source>
        <dbReference type="Proteomes" id="UP000004968"/>
    </source>
</evidence>
<dbReference type="EMBL" id="ACIO01000078">
    <property type="protein sequence ID" value="EFD00605.1"/>
    <property type="molecule type" value="Genomic_DNA"/>
</dbReference>
<accession>D3AC20</accession>